<feature type="transmembrane region" description="Helical" evidence="1">
    <location>
        <begin position="92"/>
        <end position="123"/>
    </location>
</feature>
<gene>
    <name evidence="2" type="ordered locus">TON_1548</name>
</gene>
<evidence type="ECO:0000313" key="3">
    <source>
        <dbReference type="Proteomes" id="UP000002727"/>
    </source>
</evidence>
<keyword evidence="3" id="KW-1185">Reference proteome</keyword>
<sequence length="220" mass="23577">MKHRKVSLALFALSLFPAFAVSYDFGKLPSKLQEEALSAVITADVLSNWVPPFIKYLLAPFVLIYLLFIFGSEFESGRAALMLSKSLTKRRYFMGWITQGVELALIPALGMVLSGSLAMLYYGLDPEDYILGAIGLSVALIGVVGVALLIIPAVRSGDTGVFLGIGAFITLLLASNLDLGISLDFLPFNYLQNALSFTRTGIDTSPGQSSPSCPSPCSPL</sequence>
<protein>
    <submittedName>
        <fullName evidence="2">ABC-type transport system, Hypothetical permease component, N-terminus</fullName>
    </submittedName>
</protein>
<dbReference type="Proteomes" id="UP000002727">
    <property type="component" value="Chromosome"/>
</dbReference>
<organism evidence="2 3">
    <name type="scientific">Thermococcus onnurineus (strain NA1)</name>
    <dbReference type="NCBI Taxonomy" id="523850"/>
    <lineage>
        <taxon>Archaea</taxon>
        <taxon>Methanobacteriati</taxon>
        <taxon>Methanobacteriota</taxon>
        <taxon>Thermococci</taxon>
        <taxon>Thermococcales</taxon>
        <taxon>Thermococcaceae</taxon>
        <taxon>Thermococcus</taxon>
    </lineage>
</organism>
<dbReference type="RefSeq" id="WP_012572510.1">
    <property type="nucleotide sequence ID" value="NC_011529.1"/>
</dbReference>
<dbReference type="AlphaFoldDB" id="B6YTU7"/>
<evidence type="ECO:0000313" key="2">
    <source>
        <dbReference type="EMBL" id="ACJ17038.1"/>
    </source>
</evidence>
<dbReference type="eggNOG" id="arCOG02436">
    <property type="taxonomic scope" value="Archaea"/>
</dbReference>
<dbReference type="EMBL" id="CP000855">
    <property type="protein sequence ID" value="ACJ17038.1"/>
    <property type="molecule type" value="Genomic_DNA"/>
</dbReference>
<dbReference type="KEGG" id="ton:TON_1548"/>
<feature type="transmembrane region" description="Helical" evidence="1">
    <location>
        <begin position="129"/>
        <end position="154"/>
    </location>
</feature>
<feature type="transmembrane region" description="Helical" evidence="1">
    <location>
        <begin position="161"/>
        <end position="181"/>
    </location>
</feature>
<feature type="transmembrane region" description="Helical" evidence="1">
    <location>
        <begin position="53"/>
        <end position="71"/>
    </location>
</feature>
<evidence type="ECO:0000256" key="1">
    <source>
        <dbReference type="SAM" id="Phobius"/>
    </source>
</evidence>
<dbReference type="PATRIC" id="fig|523850.10.peg.1562"/>
<dbReference type="GeneID" id="25393729"/>
<dbReference type="STRING" id="523850.TON_1548"/>
<proteinExistence type="predicted"/>
<keyword evidence="1" id="KW-0472">Membrane</keyword>
<accession>B6YTU7</accession>
<dbReference type="HOGENOM" id="CLU_1253647_0_0_2"/>
<keyword evidence="1" id="KW-1133">Transmembrane helix</keyword>
<name>B6YTU7_THEON</name>
<keyword evidence="1" id="KW-0812">Transmembrane</keyword>
<reference evidence="2 3" key="1">
    <citation type="journal article" date="2008" name="J. Bacteriol.">
        <title>The complete genome sequence of Thermococcus onnurineus NA1 reveals a mixed heterotrophic and carboxydotrophic metabolism.</title>
        <authorList>
            <person name="Lee H.S."/>
            <person name="Kang S.G."/>
            <person name="Bae S.S."/>
            <person name="Lim J.K."/>
            <person name="Cho Y."/>
            <person name="Kim Y.J."/>
            <person name="Jeon J.H."/>
            <person name="Cha S.S."/>
            <person name="Kwon K.K."/>
            <person name="Kim H.T."/>
            <person name="Park C.J."/>
            <person name="Lee H.W."/>
            <person name="Kim S.I."/>
            <person name="Chun J."/>
            <person name="Colwell R.R."/>
            <person name="Kim S.J."/>
            <person name="Lee J.H."/>
        </authorList>
    </citation>
    <scope>NUCLEOTIDE SEQUENCE [LARGE SCALE GENOMIC DNA]</scope>
    <source>
        <strain evidence="2 3">NA1</strain>
    </source>
</reference>